<evidence type="ECO:0000313" key="1">
    <source>
        <dbReference type="EMBL" id="CAG7906046.1"/>
    </source>
</evidence>
<reference evidence="1 2" key="1">
    <citation type="submission" date="2021-07" db="EMBL/GenBank/DDBJ databases">
        <authorList>
            <consortium name="Genoscope - CEA"/>
            <person name="William W."/>
        </authorList>
    </citation>
    <scope>NUCLEOTIDE SEQUENCE [LARGE SCALE GENOMIC DNA]</scope>
</reference>
<sequence>MKFLEEEVYAVLGSTVQRFWWSKVGGVLGYLMNPPA</sequence>
<proteinExistence type="predicted"/>
<gene>
    <name evidence="1" type="ORF">BRAPAZ1V2_A04P09470.2</name>
</gene>
<dbReference type="EMBL" id="LS974620">
    <property type="protein sequence ID" value="CAG7906046.1"/>
    <property type="molecule type" value="Genomic_DNA"/>
</dbReference>
<dbReference type="Gramene" id="A04p09470.2_BraZ1">
    <property type="protein sequence ID" value="A04p09470.2_BraZ1.CDS.1"/>
    <property type="gene ID" value="A04g09470.2_BraZ1"/>
</dbReference>
<protein>
    <submittedName>
        <fullName evidence="1">Uncharacterized protein</fullName>
    </submittedName>
</protein>
<evidence type="ECO:0000313" key="2">
    <source>
        <dbReference type="Proteomes" id="UP000694005"/>
    </source>
</evidence>
<accession>A0A8D9HUE1</accession>
<dbReference type="AlphaFoldDB" id="A0A8D9HUE1"/>
<name>A0A8D9HUE1_BRACM</name>
<dbReference type="Proteomes" id="UP000694005">
    <property type="component" value="Chromosome A04"/>
</dbReference>
<organism evidence="1 2">
    <name type="scientific">Brassica campestris</name>
    <name type="common">Field mustard</name>
    <dbReference type="NCBI Taxonomy" id="3711"/>
    <lineage>
        <taxon>Eukaryota</taxon>
        <taxon>Viridiplantae</taxon>
        <taxon>Streptophyta</taxon>
        <taxon>Embryophyta</taxon>
        <taxon>Tracheophyta</taxon>
        <taxon>Spermatophyta</taxon>
        <taxon>Magnoliopsida</taxon>
        <taxon>eudicotyledons</taxon>
        <taxon>Gunneridae</taxon>
        <taxon>Pentapetalae</taxon>
        <taxon>rosids</taxon>
        <taxon>malvids</taxon>
        <taxon>Brassicales</taxon>
        <taxon>Brassicaceae</taxon>
        <taxon>Brassiceae</taxon>
        <taxon>Brassica</taxon>
    </lineage>
</organism>